<evidence type="ECO:0000313" key="2">
    <source>
        <dbReference type="EMBL" id="MDX7988916.1"/>
    </source>
</evidence>
<name>A0ABU4SDW4_9GAMM</name>
<reference evidence="3" key="1">
    <citation type="journal article" date="2024" name="Toxins">
        <title>Genome Sequence Analysis of Native Xenorhabdus Strains Isolated from Entomopathogenic Nematodes in Argentina.</title>
        <authorList>
            <person name="Palma L."/>
            <person name="Frizzo L."/>
            <person name="Kaiser S."/>
            <person name="Berry C."/>
            <person name="Caballero P."/>
            <person name="Bode H.B."/>
            <person name="Del Valle E.E."/>
        </authorList>
    </citation>
    <scope>NUCLEOTIDE SEQUENCE [LARGE SCALE GENOMIC DNA]</scope>
    <source>
        <strain evidence="3">12</strain>
    </source>
</reference>
<dbReference type="Proteomes" id="UP001271890">
    <property type="component" value="Unassembled WGS sequence"/>
</dbReference>
<dbReference type="PRINTS" id="PR00095">
    <property type="entry name" value="ANTSNTHASEI"/>
</dbReference>
<proteinExistence type="predicted"/>
<dbReference type="RefSeq" id="WP_319931314.1">
    <property type="nucleotide sequence ID" value="NZ_VCDN01000075.1"/>
</dbReference>
<dbReference type="PANTHER" id="PTHR11236:SF9">
    <property type="entry name" value="ANTHRANILATE SYNTHASE COMPONENT 1"/>
    <property type="match status" value="1"/>
</dbReference>
<dbReference type="PANTHER" id="PTHR11236">
    <property type="entry name" value="AMINOBENZOATE/ANTHRANILATE SYNTHASE"/>
    <property type="match status" value="1"/>
</dbReference>
<gene>
    <name evidence="2" type="ORF">FE392_16555</name>
</gene>
<dbReference type="Pfam" id="PF00425">
    <property type="entry name" value="Chorismate_bind"/>
    <property type="match status" value="1"/>
</dbReference>
<comment type="caution">
    <text evidence="2">The sequence shown here is derived from an EMBL/GenBank/DDBJ whole genome shotgun (WGS) entry which is preliminary data.</text>
</comment>
<dbReference type="EMBL" id="VCDN01000075">
    <property type="protein sequence ID" value="MDX7988916.1"/>
    <property type="molecule type" value="Genomic_DNA"/>
</dbReference>
<feature type="domain" description="Chorismate-utilising enzyme C-terminal" evidence="1">
    <location>
        <begin position="207"/>
        <end position="454"/>
    </location>
</feature>
<organism evidence="2 3">
    <name type="scientific">Xenorhabdus santafensis</name>
    <dbReference type="NCBI Taxonomy" id="2582833"/>
    <lineage>
        <taxon>Bacteria</taxon>
        <taxon>Pseudomonadati</taxon>
        <taxon>Pseudomonadota</taxon>
        <taxon>Gammaproteobacteria</taxon>
        <taxon>Enterobacterales</taxon>
        <taxon>Morganellaceae</taxon>
        <taxon>Xenorhabdus</taxon>
    </lineage>
</organism>
<dbReference type="SUPFAM" id="SSF56322">
    <property type="entry name" value="ADC synthase"/>
    <property type="match status" value="1"/>
</dbReference>
<dbReference type="InterPro" id="IPR015890">
    <property type="entry name" value="Chorismate_C"/>
</dbReference>
<dbReference type="InterPro" id="IPR005801">
    <property type="entry name" value="ADC_synthase"/>
</dbReference>
<evidence type="ECO:0000313" key="3">
    <source>
        <dbReference type="Proteomes" id="UP001271890"/>
    </source>
</evidence>
<accession>A0ABU4SDW4</accession>
<dbReference type="Gene3D" id="3.60.120.10">
    <property type="entry name" value="Anthranilate synthase"/>
    <property type="match status" value="1"/>
</dbReference>
<sequence>MIEQQLKHSWVIKQYEVPEAASVIQVRKTLLGLYPNPALFETGAGFQAIDGSQTMFMIELLFEITLINDTWSIRSNSPFEKYTAECESVVNDHNKPLWKRLREVTQIIALPDSFPLMLVLGYSAARFVEHLPGMAIEEGIPEVMLRVYRHIIRYDDTGNGAKIDVLMLSPDEIIDTQALFAALTEPRVVRTPANSWDWGVIRDLTDRNTFCSAVERAKEYIRVGDIYQMQLCRRAISNSTIPPVDLYERLASVNPAPYMYYLALDNQNIISSSPELMIRVSDGIAQVRPIAGTMPLDDMKGNHLAQIPKEAAEHLMLVDLARNDLARCAIPGGVNVTSFMKENVYGSLIHLVSTIETKVRNNCDIWDLIAANFPAGTMTGAPKIRAMEIIMELEGVPRGLFTGCAGYLMGGKCGVLALTIRTIIGNSGHYVLQSAAGIVADSQASAEWEETGAKIKSFARAMRKSV</sequence>
<evidence type="ECO:0000259" key="1">
    <source>
        <dbReference type="Pfam" id="PF00425"/>
    </source>
</evidence>
<dbReference type="InterPro" id="IPR019999">
    <property type="entry name" value="Anth_synth_I-like"/>
</dbReference>
<protein>
    <submittedName>
        <fullName evidence="2">Anthranilate synthase component I family protein</fullName>
    </submittedName>
</protein>
<keyword evidence="3" id="KW-1185">Reference proteome</keyword>